<gene>
    <name evidence="1" type="primary">n248L</name>
    <name evidence="1" type="ORF">FR483_n248L</name>
</gene>
<dbReference type="EMBL" id="DQ890022">
    <property type="protein sequence ID" value="ABT15533.1"/>
    <property type="molecule type" value="Genomic_DNA"/>
</dbReference>
<evidence type="ECO:0000313" key="2">
    <source>
        <dbReference type="Proteomes" id="UP000204095"/>
    </source>
</evidence>
<sequence length="85" mass="9475">MYPLITSSAMAQPLLVSSMLSPPTLTLLMFLRPMLSQPQTSLCRTPRTPSVSSVMVRYSPTCFTRSLLISRLQASQLLDMLQLQT</sequence>
<name>A7J6V2_PBCVF</name>
<dbReference type="Proteomes" id="UP000204095">
    <property type="component" value="Segment"/>
</dbReference>
<evidence type="ECO:0000313" key="1">
    <source>
        <dbReference type="EMBL" id="ABT15533.1"/>
    </source>
</evidence>
<accession>A7J6V2</accession>
<organismHost>
    <name type="scientific">Paramecium bursaria</name>
    <dbReference type="NCBI Taxonomy" id="74790"/>
</organismHost>
<organism evidence="1 2">
    <name type="scientific">Paramecium bursaria Chlorella virus FR483</name>
    <name type="common">PBCV-FR483</name>
    <dbReference type="NCBI Taxonomy" id="399781"/>
    <lineage>
        <taxon>Viruses</taxon>
        <taxon>Varidnaviria</taxon>
        <taxon>Bamfordvirae</taxon>
        <taxon>Nucleocytoviricota</taxon>
        <taxon>Megaviricetes</taxon>
        <taxon>Algavirales</taxon>
        <taxon>Phycodnaviridae</taxon>
        <taxon>Chlorovirus</taxon>
        <taxon>Chlorovirus conductrix</taxon>
        <taxon>Paramecium bursaria Chlorella virus A1</taxon>
    </lineage>
</organism>
<protein>
    <submittedName>
        <fullName evidence="1">Uncharacterized protein n248L</fullName>
    </submittedName>
</protein>
<reference evidence="1 2" key="1">
    <citation type="journal article" date="2007" name="Virology">
        <title>Sequence and annotation of the 314-kb MT325 and the 321-kb FR483 viruses that infect Chlorella Pbi.</title>
        <authorList>
            <person name="Fitzgerald L.A."/>
            <person name="Graves M.V."/>
            <person name="Li X."/>
            <person name="Feldblyum T."/>
            <person name="Hartigan J."/>
            <person name="Van Etten J.L."/>
        </authorList>
    </citation>
    <scope>NUCLEOTIDE SEQUENCE [LARGE SCALE GENOMIC DNA]</scope>
    <source>
        <strain evidence="1 2">FR483</strain>
    </source>
</reference>
<dbReference type="RefSeq" id="YP_001425880.1">
    <property type="nucleotide sequence ID" value="NC_008603.1"/>
</dbReference>
<proteinExistence type="predicted"/>
<dbReference type="GeneID" id="5470021"/>
<dbReference type="KEGG" id="vg:5470021"/>